<reference evidence="2" key="1">
    <citation type="submission" date="2016-10" db="EMBL/GenBank/DDBJ databases">
        <authorList>
            <person name="Varghese N."/>
            <person name="Submissions S."/>
        </authorList>
    </citation>
    <scope>NUCLEOTIDE SEQUENCE [LARGE SCALE GENOMIC DNA]</scope>
    <source>
        <strain evidence="2">DSM 25030</strain>
    </source>
</reference>
<dbReference type="AlphaFoldDB" id="A0A1H2YRW5"/>
<protein>
    <submittedName>
        <fullName evidence="1">Serine O-acetyltransferase</fullName>
    </submittedName>
</protein>
<dbReference type="OrthoDB" id="9814490at2"/>
<dbReference type="SUPFAM" id="SSF51161">
    <property type="entry name" value="Trimeric LpxA-like enzymes"/>
    <property type="match status" value="1"/>
</dbReference>
<dbReference type="InterPro" id="IPR001451">
    <property type="entry name" value="Hexapep"/>
</dbReference>
<name>A0A1H2YRW5_9FLAO</name>
<dbReference type="InterPro" id="IPR011004">
    <property type="entry name" value="Trimer_LpxA-like_sf"/>
</dbReference>
<dbReference type="STRING" id="1073328.SAMN05216294_3091"/>
<dbReference type="PANTHER" id="PTHR42811">
    <property type="entry name" value="SERINE ACETYLTRANSFERASE"/>
    <property type="match status" value="1"/>
</dbReference>
<dbReference type="Gene3D" id="2.160.10.10">
    <property type="entry name" value="Hexapeptide repeat proteins"/>
    <property type="match status" value="1"/>
</dbReference>
<dbReference type="Proteomes" id="UP000199592">
    <property type="component" value="Unassembled WGS sequence"/>
</dbReference>
<sequence>MIKSREDYLRYLKEDMVARGESNQSLKAKIKKYLSPTPTWVFQKKLRKYEYFLNVKKGPISKIRLFFINRSFRKISQKLNYTIPPNVFGPGLCILHYGTIVVNSKSKIGKNCRIEVCVNIGASAGKPEAPIIGDNVYIGPGAKIYGNIILGNNIAIAANSSVNKSFEENNILIAGSPAKRIKEFDISTIIKHLKY</sequence>
<dbReference type="Pfam" id="PF00132">
    <property type="entry name" value="Hexapep"/>
    <property type="match status" value="1"/>
</dbReference>
<evidence type="ECO:0000313" key="1">
    <source>
        <dbReference type="EMBL" id="SDX07538.1"/>
    </source>
</evidence>
<proteinExistence type="predicted"/>
<accession>A0A1H2YRW5</accession>
<dbReference type="GO" id="GO:0016740">
    <property type="term" value="F:transferase activity"/>
    <property type="evidence" value="ECO:0007669"/>
    <property type="project" value="UniProtKB-KW"/>
</dbReference>
<gene>
    <name evidence="1" type="ORF">SAMN04487892_3172</name>
</gene>
<dbReference type="EMBL" id="FNMY01000006">
    <property type="protein sequence ID" value="SDX07538.1"/>
    <property type="molecule type" value="Genomic_DNA"/>
</dbReference>
<keyword evidence="1" id="KW-0808">Transferase</keyword>
<organism evidence="1 2">
    <name type="scientific">Flagellimonas zhangzhouensis</name>
    <dbReference type="NCBI Taxonomy" id="1073328"/>
    <lineage>
        <taxon>Bacteria</taxon>
        <taxon>Pseudomonadati</taxon>
        <taxon>Bacteroidota</taxon>
        <taxon>Flavobacteriia</taxon>
        <taxon>Flavobacteriales</taxon>
        <taxon>Flavobacteriaceae</taxon>
        <taxon>Flagellimonas</taxon>
    </lineage>
</organism>
<keyword evidence="2" id="KW-1185">Reference proteome</keyword>
<evidence type="ECO:0000313" key="2">
    <source>
        <dbReference type="Proteomes" id="UP000199592"/>
    </source>
</evidence>